<dbReference type="AlphaFoldDB" id="A0A9D5BSC5"/>
<dbReference type="PANTHER" id="PTHR31170:SF17">
    <property type="match status" value="1"/>
</dbReference>
<organism evidence="2 3">
    <name type="scientific">Dioscorea zingiberensis</name>
    <dbReference type="NCBI Taxonomy" id="325984"/>
    <lineage>
        <taxon>Eukaryota</taxon>
        <taxon>Viridiplantae</taxon>
        <taxon>Streptophyta</taxon>
        <taxon>Embryophyta</taxon>
        <taxon>Tracheophyta</taxon>
        <taxon>Spermatophyta</taxon>
        <taxon>Magnoliopsida</taxon>
        <taxon>Liliopsida</taxon>
        <taxon>Dioscoreales</taxon>
        <taxon>Dioscoreaceae</taxon>
        <taxon>Dioscorea</taxon>
    </lineage>
</organism>
<dbReference type="EMBL" id="JAGGNH010000157">
    <property type="protein sequence ID" value="KAJ0959828.1"/>
    <property type="molecule type" value="Genomic_DNA"/>
</dbReference>
<gene>
    <name evidence="2" type="ORF">J5N97_000469</name>
</gene>
<keyword evidence="3" id="KW-1185">Reference proteome</keyword>
<dbReference type="OrthoDB" id="591587at2759"/>
<proteinExistence type="predicted"/>
<accession>A0A9D5BSC5</accession>
<dbReference type="InterPro" id="IPR004158">
    <property type="entry name" value="DUF247_pln"/>
</dbReference>
<dbReference type="Proteomes" id="UP001085076">
    <property type="component" value="Unassembled WGS sequence"/>
</dbReference>
<name>A0A9D5BSC5_9LILI</name>
<reference evidence="2 3" key="1">
    <citation type="journal article" date="2022" name="Hortic Res">
        <title>The genome of Dioscorea zingiberensis sheds light on the biosynthesis, origin and evolution of the medicinally important diosgenin saponins.</title>
        <authorList>
            <person name="Li Y."/>
            <person name="Tan C."/>
            <person name="Li Z."/>
            <person name="Guo J."/>
            <person name="Li S."/>
            <person name="Chen X."/>
            <person name="Wang C."/>
            <person name="Dai X."/>
            <person name="Yang H."/>
            <person name="Song W."/>
            <person name="Hou L."/>
            <person name="Xu J."/>
            <person name="Tong Z."/>
            <person name="Xu A."/>
            <person name="Yuan X."/>
            <person name="Wang W."/>
            <person name="Yang Q."/>
            <person name="Chen L."/>
            <person name="Sun Z."/>
            <person name="Wang K."/>
            <person name="Pan B."/>
            <person name="Chen J."/>
            <person name="Bao Y."/>
            <person name="Liu F."/>
            <person name="Qi X."/>
            <person name="Gang D.R."/>
            <person name="Wen J."/>
            <person name="Li J."/>
        </authorList>
    </citation>
    <scope>NUCLEOTIDE SEQUENCE [LARGE SCALE GENOMIC DNA]</scope>
    <source>
        <strain evidence="2">Dzin_1.0</strain>
    </source>
</reference>
<evidence type="ECO:0000256" key="1">
    <source>
        <dbReference type="SAM" id="MobiDB-lite"/>
    </source>
</evidence>
<evidence type="ECO:0000313" key="3">
    <source>
        <dbReference type="Proteomes" id="UP001085076"/>
    </source>
</evidence>
<sequence length="163" mass="18596">MISFEQCYHLCDPRITNYAMLLDILINTPKDIDILCKYGIIKNWLNPEKASQIFDNLYSDTYVTEFYYHLELSQEVNKYCKRRWPRWRAIRAAAAQGSISSSFDRSAMGQWRSLQLESESEIAPTEAGIGLSDGAPGIERRRAEHLEGMSDGGLSNLEGQKPI</sequence>
<comment type="caution">
    <text evidence="2">The sequence shown here is derived from an EMBL/GenBank/DDBJ whole genome shotgun (WGS) entry which is preliminary data.</text>
</comment>
<protein>
    <submittedName>
        <fullName evidence="2">Uncharacterized protein</fullName>
    </submittedName>
</protein>
<dbReference type="PANTHER" id="PTHR31170">
    <property type="entry name" value="BNAC04G53230D PROTEIN"/>
    <property type="match status" value="1"/>
</dbReference>
<dbReference type="Pfam" id="PF03140">
    <property type="entry name" value="DUF247"/>
    <property type="match status" value="1"/>
</dbReference>
<evidence type="ECO:0000313" key="2">
    <source>
        <dbReference type="EMBL" id="KAJ0959828.1"/>
    </source>
</evidence>
<feature type="compositionally biased region" description="Basic and acidic residues" evidence="1">
    <location>
        <begin position="138"/>
        <end position="148"/>
    </location>
</feature>
<feature type="region of interest" description="Disordered" evidence="1">
    <location>
        <begin position="125"/>
        <end position="163"/>
    </location>
</feature>